<feature type="domain" description="Cytidyltransferase-like" evidence="3">
    <location>
        <begin position="151"/>
        <end position="249"/>
    </location>
</feature>
<dbReference type="InterPro" id="IPR001977">
    <property type="entry name" value="Depp_CoAkinase"/>
</dbReference>
<dbReference type="FunFam" id="3.40.50.620:FF:000089">
    <property type="entry name" value="Bifunctional coenzyme A synthase"/>
    <property type="match status" value="1"/>
</dbReference>
<evidence type="ECO:0000313" key="4">
    <source>
        <dbReference type="Proteomes" id="UP000694867"/>
    </source>
</evidence>
<dbReference type="KEGG" id="goe:100907700"/>
<dbReference type="PANTHER" id="PTHR10695:SF46">
    <property type="entry name" value="BIFUNCTIONAL COENZYME A SYNTHASE-RELATED"/>
    <property type="match status" value="1"/>
</dbReference>
<evidence type="ECO:0000256" key="1">
    <source>
        <dbReference type="ARBA" id="ARBA00022741"/>
    </source>
</evidence>
<dbReference type="PROSITE" id="PS51219">
    <property type="entry name" value="DPCK"/>
    <property type="match status" value="1"/>
</dbReference>
<dbReference type="InterPro" id="IPR014729">
    <property type="entry name" value="Rossmann-like_a/b/a_fold"/>
</dbReference>
<dbReference type="CDD" id="cd02022">
    <property type="entry name" value="DPCK"/>
    <property type="match status" value="1"/>
</dbReference>
<dbReference type="Pfam" id="PF01467">
    <property type="entry name" value="CTP_transf_like"/>
    <property type="match status" value="1"/>
</dbReference>
<dbReference type="SUPFAM" id="SSF52540">
    <property type="entry name" value="P-loop containing nucleoside triphosphate hydrolases"/>
    <property type="match status" value="1"/>
</dbReference>
<dbReference type="InterPro" id="IPR027417">
    <property type="entry name" value="P-loop_NTPase"/>
</dbReference>
<evidence type="ECO:0000259" key="3">
    <source>
        <dbReference type="Pfam" id="PF01467"/>
    </source>
</evidence>
<accession>A0AAJ6QQ65</accession>
<dbReference type="Pfam" id="PF01121">
    <property type="entry name" value="CoaE"/>
    <property type="match status" value="1"/>
</dbReference>
<dbReference type="GeneID" id="100907700"/>
<dbReference type="SUPFAM" id="SSF52374">
    <property type="entry name" value="Nucleotidylyl transferase"/>
    <property type="match status" value="1"/>
</dbReference>
<name>A0AAJ6QQ65_9ACAR</name>
<dbReference type="GO" id="GO:0004140">
    <property type="term" value="F:dephospho-CoA kinase activity"/>
    <property type="evidence" value="ECO:0007669"/>
    <property type="project" value="InterPro"/>
</dbReference>
<dbReference type="InterPro" id="IPR004821">
    <property type="entry name" value="Cyt_trans-like"/>
</dbReference>
<dbReference type="RefSeq" id="XP_003740269.1">
    <property type="nucleotide sequence ID" value="XM_003740221.2"/>
</dbReference>
<reference evidence="5" key="1">
    <citation type="submission" date="2025-08" db="UniProtKB">
        <authorList>
            <consortium name="RefSeq"/>
        </authorList>
    </citation>
    <scope>IDENTIFICATION</scope>
</reference>
<dbReference type="Proteomes" id="UP000694867">
    <property type="component" value="Unplaced"/>
</dbReference>
<protein>
    <submittedName>
        <fullName evidence="5">Bifunctional coenzyme A synthase</fullName>
    </submittedName>
</protein>
<proteinExistence type="inferred from homology"/>
<evidence type="ECO:0000256" key="2">
    <source>
        <dbReference type="ARBA" id="ARBA00022840"/>
    </source>
</evidence>
<keyword evidence="1" id="KW-0547">Nucleotide-binding</keyword>
<dbReference type="NCBIfam" id="TIGR00152">
    <property type="entry name" value="dephospho-CoA kinase"/>
    <property type="match status" value="1"/>
</dbReference>
<gene>
    <name evidence="5" type="primary">LOC100907700</name>
</gene>
<keyword evidence="2" id="KW-0067">ATP-binding</keyword>
<sequence length="520" mass="58000">MLVIAAPLQQILDTVSALLHEARQLVDQTLYIRLEPGYQWPCRKTIFTSEEVSLLRAIVLDIYREAARECSHLDVRVLQGFLKNSDSRTSSLDKKVDVIIAQNDFVHLEEYVRELFAVIPSVRLVPPVIAASGTEDAAKVVDSITFDSVCVGGTFDRLHLGHKLLLSAAVARATERLVIGVTDGDMIKSKVLWELIEPLEVRMSALRKCLNDMDPTLKYDILPIYEPFGPTIRDRSLQCLCVSDETIKGGLKVNEERANKDFPPMALFNVSLLPEQNKMEKFMDDKISSSSKRIALLGEILRKPRAHPSFPEYPFVVGLTGGICAGKSRILTIFESLGLTCISADKLGHEAYSPGTELNQILVDTFGTAVRAADGTIDRKELGAIVFADADKRDRLNQLVWPEIEKSLQREIAGAGRAGARVVVVEAALLFEAGWDRLAHLVCYTLISEKEAISRVMVRDKCGYELALKKIHSQKPAKMFIDRAHMILSSMWDERATEQQVHRAFEEIVDHVQGIKTHSG</sequence>
<dbReference type="GO" id="GO:0005524">
    <property type="term" value="F:ATP binding"/>
    <property type="evidence" value="ECO:0007669"/>
    <property type="project" value="UniProtKB-KW"/>
</dbReference>
<evidence type="ECO:0000313" key="5">
    <source>
        <dbReference type="RefSeq" id="XP_003740269.1"/>
    </source>
</evidence>
<keyword evidence="4" id="KW-1185">Reference proteome</keyword>
<dbReference type="Gene3D" id="3.40.50.620">
    <property type="entry name" value="HUPs"/>
    <property type="match status" value="1"/>
</dbReference>
<dbReference type="Gene3D" id="3.40.50.300">
    <property type="entry name" value="P-loop containing nucleotide triphosphate hydrolases"/>
    <property type="match status" value="1"/>
</dbReference>
<dbReference type="GO" id="GO:0015937">
    <property type="term" value="P:coenzyme A biosynthetic process"/>
    <property type="evidence" value="ECO:0007669"/>
    <property type="project" value="InterPro"/>
</dbReference>
<organism evidence="4 5">
    <name type="scientific">Galendromus occidentalis</name>
    <name type="common">western predatory mite</name>
    <dbReference type="NCBI Taxonomy" id="34638"/>
    <lineage>
        <taxon>Eukaryota</taxon>
        <taxon>Metazoa</taxon>
        <taxon>Ecdysozoa</taxon>
        <taxon>Arthropoda</taxon>
        <taxon>Chelicerata</taxon>
        <taxon>Arachnida</taxon>
        <taxon>Acari</taxon>
        <taxon>Parasitiformes</taxon>
        <taxon>Mesostigmata</taxon>
        <taxon>Gamasina</taxon>
        <taxon>Phytoseioidea</taxon>
        <taxon>Phytoseiidae</taxon>
        <taxon>Typhlodrominae</taxon>
        <taxon>Galendromus</taxon>
    </lineage>
</organism>
<dbReference type="PANTHER" id="PTHR10695">
    <property type="entry name" value="DEPHOSPHO-COA KINASE-RELATED"/>
    <property type="match status" value="1"/>
</dbReference>
<dbReference type="AlphaFoldDB" id="A0AAJ6QQ65"/>
<dbReference type="HAMAP" id="MF_00376">
    <property type="entry name" value="Dephospho_CoA_kinase"/>
    <property type="match status" value="1"/>
</dbReference>